<accession>A0A427YNY9</accession>
<dbReference type="AlphaFoldDB" id="A0A427YNY9"/>
<gene>
    <name evidence="1" type="ORF">EHS25_008288</name>
</gene>
<evidence type="ECO:0000313" key="2">
    <source>
        <dbReference type="Proteomes" id="UP000279259"/>
    </source>
</evidence>
<name>A0A427YNY9_9TREE</name>
<comment type="caution">
    <text evidence="1">The sequence shown here is derived from an EMBL/GenBank/DDBJ whole genome shotgun (WGS) entry which is preliminary data.</text>
</comment>
<evidence type="ECO:0000313" key="1">
    <source>
        <dbReference type="EMBL" id="RSH92842.1"/>
    </source>
</evidence>
<dbReference type="EMBL" id="RSCD01000005">
    <property type="protein sequence ID" value="RSH92842.1"/>
    <property type="molecule type" value="Genomic_DNA"/>
</dbReference>
<dbReference type="OrthoDB" id="10577144at2759"/>
<proteinExistence type="predicted"/>
<protein>
    <submittedName>
        <fullName evidence="1">Uncharacterized protein</fullName>
    </submittedName>
</protein>
<keyword evidence="2" id="KW-1185">Reference proteome</keyword>
<sequence length="203" mass="22087">MSSSTDVSPDTQKASLNLQASILVAQYLVGRSERLQRELRPRLDIVSQKLSQANLEASLTDDAQLEQIGEDIGYMRGYLHAQIGTPLHNTINDTLDSLDFKIPNYAEVWPPQPSDTPNQLDLMTAGYSTMAVSARTLGDNDFVETVSESLKPLSDILTSTTMDIIEKAGGVSSLVRSTDGQSLLSMAESLKNLPKPDTTQDDA</sequence>
<dbReference type="Proteomes" id="UP000279259">
    <property type="component" value="Unassembled WGS sequence"/>
</dbReference>
<reference evidence="1 2" key="1">
    <citation type="submission" date="2018-11" db="EMBL/GenBank/DDBJ databases">
        <title>Genome sequence of Saitozyma podzolica DSM 27192.</title>
        <authorList>
            <person name="Aliyu H."/>
            <person name="Gorte O."/>
            <person name="Ochsenreither K."/>
        </authorList>
    </citation>
    <scope>NUCLEOTIDE SEQUENCE [LARGE SCALE GENOMIC DNA]</scope>
    <source>
        <strain evidence="1 2">DSM 27192</strain>
    </source>
</reference>
<organism evidence="1 2">
    <name type="scientific">Saitozyma podzolica</name>
    <dbReference type="NCBI Taxonomy" id="1890683"/>
    <lineage>
        <taxon>Eukaryota</taxon>
        <taxon>Fungi</taxon>
        <taxon>Dikarya</taxon>
        <taxon>Basidiomycota</taxon>
        <taxon>Agaricomycotina</taxon>
        <taxon>Tremellomycetes</taxon>
        <taxon>Tremellales</taxon>
        <taxon>Trimorphomycetaceae</taxon>
        <taxon>Saitozyma</taxon>
    </lineage>
</organism>